<evidence type="ECO:0000256" key="1">
    <source>
        <dbReference type="ARBA" id="ARBA00022908"/>
    </source>
</evidence>
<feature type="coiled-coil region" evidence="6">
    <location>
        <begin position="370"/>
        <end position="427"/>
    </location>
</feature>
<dbReference type="SMART" id="SM00857">
    <property type="entry name" value="Resolvase"/>
    <property type="match status" value="1"/>
</dbReference>
<feature type="domain" description="Recombinase" evidence="8">
    <location>
        <begin position="159"/>
        <end position="274"/>
    </location>
</feature>
<dbReference type="InterPro" id="IPR011109">
    <property type="entry name" value="DNA_bind_recombinase_dom"/>
</dbReference>
<dbReference type="PROSITE" id="PS00397">
    <property type="entry name" value="RECOMBINASES_1"/>
    <property type="match status" value="1"/>
</dbReference>
<dbReference type="PANTHER" id="PTHR30461">
    <property type="entry name" value="DNA-INVERTASE FROM LAMBDOID PROPHAGE"/>
    <property type="match status" value="1"/>
</dbReference>
<dbReference type="CDD" id="cd00338">
    <property type="entry name" value="Ser_Recombinase"/>
    <property type="match status" value="1"/>
</dbReference>
<evidence type="ECO:0000259" key="8">
    <source>
        <dbReference type="PROSITE" id="PS51737"/>
    </source>
</evidence>
<dbReference type="GO" id="GO:0000150">
    <property type="term" value="F:DNA strand exchange activity"/>
    <property type="evidence" value="ECO:0007669"/>
    <property type="project" value="InterPro"/>
</dbReference>
<dbReference type="Proteomes" id="UP000181998">
    <property type="component" value="Unassembled WGS sequence"/>
</dbReference>
<organism evidence="9 10">
    <name type="scientific">Nitrosomonas ureae</name>
    <dbReference type="NCBI Taxonomy" id="44577"/>
    <lineage>
        <taxon>Bacteria</taxon>
        <taxon>Pseudomonadati</taxon>
        <taxon>Pseudomonadota</taxon>
        <taxon>Betaproteobacteria</taxon>
        <taxon>Nitrosomonadales</taxon>
        <taxon>Nitrosomonadaceae</taxon>
        <taxon>Nitrosomonas</taxon>
    </lineage>
</organism>
<dbReference type="InterPro" id="IPR036162">
    <property type="entry name" value="Resolvase-like_N_sf"/>
</dbReference>
<keyword evidence="3" id="KW-0233">DNA recombination</keyword>
<name>A0A1H9EFN2_9PROT</name>
<evidence type="ECO:0000256" key="5">
    <source>
        <dbReference type="PROSITE-ProRule" id="PRU10137"/>
    </source>
</evidence>
<dbReference type="Pfam" id="PF13408">
    <property type="entry name" value="Zn_ribbon_recom"/>
    <property type="match status" value="1"/>
</dbReference>
<evidence type="ECO:0000256" key="6">
    <source>
        <dbReference type="SAM" id="Coils"/>
    </source>
</evidence>
<dbReference type="InterPro" id="IPR038109">
    <property type="entry name" value="DNA_bind_recomb_sf"/>
</dbReference>
<accession>A0A1H9EFN2</accession>
<dbReference type="PANTHER" id="PTHR30461:SF2">
    <property type="entry name" value="SERINE RECOMBINASE PINE-RELATED"/>
    <property type="match status" value="1"/>
</dbReference>
<evidence type="ECO:0000313" key="9">
    <source>
        <dbReference type="EMBL" id="SEQ24534.1"/>
    </source>
</evidence>
<evidence type="ECO:0000256" key="4">
    <source>
        <dbReference type="PIRSR" id="PIRSR606118-50"/>
    </source>
</evidence>
<dbReference type="SUPFAM" id="SSF53041">
    <property type="entry name" value="Resolvase-like"/>
    <property type="match status" value="1"/>
</dbReference>
<keyword evidence="1" id="KW-0229">DNA integration</keyword>
<evidence type="ECO:0000259" key="7">
    <source>
        <dbReference type="PROSITE" id="PS51736"/>
    </source>
</evidence>
<dbReference type="InterPro" id="IPR006118">
    <property type="entry name" value="Recombinase_CS"/>
</dbReference>
<dbReference type="EMBL" id="FOFX01000031">
    <property type="protein sequence ID" value="SEQ24534.1"/>
    <property type="molecule type" value="Genomic_DNA"/>
</dbReference>
<dbReference type="PROSITE" id="PS51737">
    <property type="entry name" value="RECOMBINASE_DNA_BIND"/>
    <property type="match status" value="1"/>
</dbReference>
<feature type="active site" description="O-(5'-phospho-DNA)-serine intermediate" evidence="4 5">
    <location>
        <position position="12"/>
    </location>
</feature>
<feature type="domain" description="Resolvase/invertase-type recombinase catalytic" evidence="7">
    <location>
        <begin position="4"/>
        <end position="152"/>
    </location>
</feature>
<protein>
    <submittedName>
        <fullName evidence="9">Recombinase zinc beta ribbon domain-containing protein</fullName>
    </submittedName>
</protein>
<dbReference type="PROSITE" id="PS51736">
    <property type="entry name" value="RECOMBINASES_3"/>
    <property type="match status" value="1"/>
</dbReference>
<sequence length="667" mass="77534">MTQQAVIYCRVSSPKQVTEGHGLASQETRCREYAKHKSYQVLDVFRDEGLSGKLLDRPNMKAMLSYLKQHKHEKLVVIIDDISRLARDIETHLHLRAAITSAGGKLESPSIEFGDDSDSRLVEHLLASVAAHQREKNAEQVHNRMRARMMNGYCVFNAAPGYRYEKVGKHGKMLVRDEPCASIIAEGLEGFAHGRFETQMEVKRFWEASPHFPKDKRNTVHLQKVKEILTRVLYAGYLDKPDWGISLVKGHHEALISFETYQKVQERLNGKPKVPVRKDINEDFPLRGFVACASCGHPMTACWSRGRGGLYAYYLCHGKHNGVNCSQYGKSIRRKEIEGDFEALLKEMKPSKEIFLLIAEMFTDLWNEQRDIAKLEAEKIRRDILQIERKTEQLFERIIETDSPILITAYEKKIRNLEEEKIRLDENIAKCGRPLQSFEETFQTAFSFFSNPYKLWVSDRLEHKRAVLKLTFSEQLHYCKKEGFRTPEKALPFTLLEQNSITNSGMVHHRRFKTRQQAIQEITEYIEIFYNRQRKQEKLGYLSPAQFSQQSMQIYSLLKPMDSIFDNISHFDTVGVVSIHFIKNFPKFGTKTNKRPFLMVKLSYSYLCFHLIITLISQSTIKHTFYMLSIFFPIPPSAAMCASRFCFGWRSRFFISVWIMANFKINP</sequence>
<dbReference type="InterPro" id="IPR050639">
    <property type="entry name" value="SSR_resolvase"/>
</dbReference>
<dbReference type="GO" id="GO:0003677">
    <property type="term" value="F:DNA binding"/>
    <property type="evidence" value="ECO:0007669"/>
    <property type="project" value="UniProtKB-KW"/>
</dbReference>
<dbReference type="InterPro" id="IPR001584">
    <property type="entry name" value="Integrase_cat-core"/>
</dbReference>
<gene>
    <name evidence="9" type="ORF">SAMN05421510_10313</name>
</gene>
<dbReference type="InterPro" id="IPR006119">
    <property type="entry name" value="Resolv_N"/>
</dbReference>
<dbReference type="Gene3D" id="3.40.50.1390">
    <property type="entry name" value="Resolvase, N-terminal catalytic domain"/>
    <property type="match status" value="1"/>
</dbReference>
<dbReference type="InterPro" id="IPR025827">
    <property type="entry name" value="Zn_ribbon_recom_dom"/>
</dbReference>
<dbReference type="Pfam" id="PF13333">
    <property type="entry name" value="rve_2"/>
    <property type="match status" value="1"/>
</dbReference>
<evidence type="ECO:0000256" key="2">
    <source>
        <dbReference type="ARBA" id="ARBA00023125"/>
    </source>
</evidence>
<keyword evidence="2" id="KW-0238">DNA-binding</keyword>
<evidence type="ECO:0000256" key="3">
    <source>
        <dbReference type="ARBA" id="ARBA00023172"/>
    </source>
</evidence>
<dbReference type="GO" id="GO:0015074">
    <property type="term" value="P:DNA integration"/>
    <property type="evidence" value="ECO:0007669"/>
    <property type="project" value="UniProtKB-KW"/>
</dbReference>
<proteinExistence type="predicted"/>
<evidence type="ECO:0000313" key="10">
    <source>
        <dbReference type="Proteomes" id="UP000181998"/>
    </source>
</evidence>
<dbReference type="Pfam" id="PF00239">
    <property type="entry name" value="Resolvase"/>
    <property type="match status" value="1"/>
</dbReference>
<reference evidence="9 10" key="1">
    <citation type="submission" date="2016-10" db="EMBL/GenBank/DDBJ databases">
        <authorList>
            <person name="de Groot N.N."/>
        </authorList>
    </citation>
    <scope>NUCLEOTIDE SEQUENCE [LARGE SCALE GENOMIC DNA]</scope>
    <source>
        <strain evidence="9 10">Nm9</strain>
    </source>
</reference>
<keyword evidence="6" id="KW-0175">Coiled coil</keyword>
<dbReference type="Gene3D" id="3.90.1750.20">
    <property type="entry name" value="Putative Large Serine Recombinase, Chain B, Domain 2"/>
    <property type="match status" value="1"/>
</dbReference>
<dbReference type="AlphaFoldDB" id="A0A1H9EFN2"/>